<dbReference type="PROSITE" id="PS01224">
    <property type="entry name" value="ARGC"/>
    <property type="match status" value="1"/>
</dbReference>
<dbReference type="Proteomes" id="UP000053096">
    <property type="component" value="Unassembled WGS sequence"/>
</dbReference>
<dbReference type="Proteomes" id="UP000092950">
    <property type="component" value="Chromosome"/>
</dbReference>
<dbReference type="GO" id="GO:0006526">
    <property type="term" value="P:L-arginine biosynthetic process"/>
    <property type="evidence" value="ECO:0007669"/>
    <property type="project" value="UniProtKB-UniRule"/>
</dbReference>
<evidence type="ECO:0000256" key="7">
    <source>
        <dbReference type="HAMAP-Rule" id="MF_00150"/>
    </source>
</evidence>
<accession>A0A0M7GHA5</accession>
<keyword evidence="7" id="KW-0963">Cytoplasm</keyword>
<comment type="function">
    <text evidence="7">Catalyzes the NADPH-dependent reduction of N-acetyl-5-glutamyl phosphate to yield N-acetyl-L-glutamate 5-semialdehyde.</text>
</comment>
<dbReference type="InterPro" id="IPR023013">
    <property type="entry name" value="AGPR_AS"/>
</dbReference>
<evidence type="ECO:0000313" key="12">
    <source>
        <dbReference type="Proteomes" id="UP000053096"/>
    </source>
</evidence>
<dbReference type="PANTHER" id="PTHR32338:SF10">
    <property type="entry name" value="N-ACETYL-GAMMA-GLUTAMYL-PHOSPHATE REDUCTASE, CHLOROPLASTIC-RELATED"/>
    <property type="match status" value="1"/>
</dbReference>
<evidence type="ECO:0000256" key="1">
    <source>
        <dbReference type="ARBA" id="ARBA00004862"/>
    </source>
</evidence>
<sequence length="355" mass="37921">MAQASHSRIKVGIVGGTGYTGVELLRLLSQHPNVELTAITSRKEDGLPVADMYPNLRGRVKLAFSAPEKATLTDCDVVFFATPHGVAMAQAQELTAAGTRVIDLAADFRLQDTAMFERWYKMPHSCPDILAGQSAYGLVELNRAAIAGAKVIGNPGCYPTTVILGLAPLIEGGKKLVDTQTLIADCKSGVSGAGRKAEVGSLFSEASDNFKAYGVAGHRHHPEIVEQLEKLAGGKVGLTFVPHLVPMIRGMFSTIYARILPEARDTDFQALFEARYADEAFIDVMPAGSLPETRSVRASNNLRISVQRPGNGDQLVILVIQDNLVKGAAGQAVQNMNLMFGLPEATGLDQVAILP</sequence>
<dbReference type="SMART" id="SM00859">
    <property type="entry name" value="Semialdhyde_dh"/>
    <property type="match status" value="1"/>
</dbReference>
<comment type="catalytic activity">
    <reaction evidence="6 7">
        <text>N-acetyl-L-glutamate 5-semialdehyde + phosphate + NADP(+) = N-acetyl-L-glutamyl 5-phosphate + NADPH + H(+)</text>
        <dbReference type="Rhea" id="RHEA:21588"/>
        <dbReference type="ChEBI" id="CHEBI:15378"/>
        <dbReference type="ChEBI" id="CHEBI:29123"/>
        <dbReference type="ChEBI" id="CHEBI:43474"/>
        <dbReference type="ChEBI" id="CHEBI:57783"/>
        <dbReference type="ChEBI" id="CHEBI:57936"/>
        <dbReference type="ChEBI" id="CHEBI:58349"/>
        <dbReference type="EC" id="1.2.1.38"/>
    </reaction>
</comment>
<keyword evidence="13" id="KW-1185">Reference proteome</keyword>
<evidence type="ECO:0000256" key="2">
    <source>
        <dbReference type="ARBA" id="ARBA00022571"/>
    </source>
</evidence>
<dbReference type="Pfam" id="PF01118">
    <property type="entry name" value="Semialdhyde_dh"/>
    <property type="match status" value="1"/>
</dbReference>
<dbReference type="InterPro" id="IPR036291">
    <property type="entry name" value="NAD(P)-bd_dom_sf"/>
</dbReference>
<evidence type="ECO:0000313" key="11">
    <source>
        <dbReference type="EMBL" id="CUI94476.1"/>
    </source>
</evidence>
<evidence type="ECO:0000313" key="13">
    <source>
        <dbReference type="Proteomes" id="UP000092950"/>
    </source>
</evidence>
<dbReference type="AlphaFoldDB" id="A0A0J6C4A4"/>
<keyword evidence="5 7" id="KW-0560">Oxidoreductase</keyword>
<dbReference type="UniPathway" id="UPA00068">
    <property type="reaction ID" value="UER00108"/>
</dbReference>
<evidence type="ECO:0000256" key="6">
    <source>
        <dbReference type="ARBA" id="ARBA00050557"/>
    </source>
</evidence>
<dbReference type="CDD" id="cd23934">
    <property type="entry name" value="AGPR_1_C"/>
    <property type="match status" value="1"/>
</dbReference>
<dbReference type="EMBL" id="CYTV01000008">
    <property type="protein sequence ID" value="CUI94476.1"/>
    <property type="molecule type" value="Genomic_DNA"/>
</dbReference>
<feature type="domain" description="Semialdehyde dehydrogenase NAD-binding" evidence="9">
    <location>
        <begin position="10"/>
        <end position="149"/>
    </location>
</feature>
<evidence type="ECO:0000313" key="10">
    <source>
        <dbReference type="EMBL" id="ANY14900.1"/>
    </source>
</evidence>
<proteinExistence type="inferred from homology"/>
<dbReference type="OrthoDB" id="9801289at2"/>
<reference evidence="10 13" key="2">
    <citation type="submission" date="2016-07" db="EMBL/GenBank/DDBJ databases">
        <title>Complete genome sequences of Bordetella pseudohinzii.</title>
        <authorList>
            <person name="Spilker T."/>
            <person name="Darrah R."/>
            <person name="LiPuma J.J."/>
        </authorList>
    </citation>
    <scope>NUCLEOTIDE SEQUENCE [LARGE SCALE GENOMIC DNA]</scope>
    <source>
        <strain evidence="10 13">HI4681</strain>
    </source>
</reference>
<dbReference type="SUPFAM" id="SSF51735">
    <property type="entry name" value="NAD(P)-binding Rossmann-fold domains"/>
    <property type="match status" value="1"/>
</dbReference>
<dbReference type="PANTHER" id="PTHR32338">
    <property type="entry name" value="N-ACETYL-GAMMA-GLUTAMYL-PHOSPHATE REDUCTASE, CHLOROPLASTIC-RELATED-RELATED"/>
    <property type="match status" value="1"/>
</dbReference>
<dbReference type="EMBL" id="CP016440">
    <property type="protein sequence ID" value="ANY14900.1"/>
    <property type="molecule type" value="Genomic_DNA"/>
</dbReference>
<name>A0A0J6C4A4_9BORD</name>
<reference evidence="11 12" key="1">
    <citation type="submission" date="2015-09" db="EMBL/GenBank/DDBJ databases">
        <authorList>
            <person name="Jackson K.R."/>
            <person name="Lunt B.L."/>
            <person name="Fisher J.N.B."/>
            <person name="Gardner A.V."/>
            <person name="Bailey M.E."/>
            <person name="Deus L.M."/>
            <person name="Earl A.S."/>
            <person name="Gibby P.D."/>
            <person name="Hartmann K.A."/>
            <person name="Liu J.E."/>
            <person name="Manci A.M."/>
            <person name="Nielsen D.A."/>
            <person name="Solomon M.B."/>
            <person name="Breakwell D.P."/>
            <person name="Burnett S.H."/>
            <person name="Grose J.H."/>
        </authorList>
    </citation>
    <scope>NUCLEOTIDE SEQUENCE [LARGE SCALE GENOMIC DNA]</scope>
    <source>
        <strain evidence="11 12">2789STDY5608636</strain>
    </source>
</reference>
<dbReference type="CDD" id="cd17895">
    <property type="entry name" value="AGPR_1_N"/>
    <property type="match status" value="1"/>
</dbReference>
<evidence type="ECO:0000256" key="3">
    <source>
        <dbReference type="ARBA" id="ARBA00022605"/>
    </source>
</evidence>
<dbReference type="RefSeq" id="WP_043209821.1">
    <property type="nucleotide sequence ID" value="NZ_CAJGUP010000080.1"/>
</dbReference>
<feature type="active site" evidence="7 8">
    <location>
        <position position="157"/>
    </location>
</feature>
<dbReference type="KEGG" id="bpdz:BBN53_02715"/>
<evidence type="ECO:0000256" key="4">
    <source>
        <dbReference type="ARBA" id="ARBA00022857"/>
    </source>
</evidence>
<dbReference type="HAMAP" id="MF_00150">
    <property type="entry name" value="ArgC_type1"/>
    <property type="match status" value="1"/>
</dbReference>
<comment type="similarity">
    <text evidence="7">Belongs to the NAGSA dehydrogenase family. Type 1 subfamily.</text>
</comment>
<dbReference type="SUPFAM" id="SSF55347">
    <property type="entry name" value="Glyceraldehyde-3-phosphate dehydrogenase-like, C-terminal domain"/>
    <property type="match status" value="1"/>
</dbReference>
<evidence type="ECO:0000256" key="8">
    <source>
        <dbReference type="PROSITE-ProRule" id="PRU10010"/>
    </source>
</evidence>
<dbReference type="FunFam" id="3.30.360.10:FF:000014">
    <property type="entry name" value="N-acetyl-gamma-glutamyl-phosphate reductase"/>
    <property type="match status" value="1"/>
</dbReference>
<keyword evidence="4 7" id="KW-0521">NADP</keyword>
<dbReference type="GO" id="GO:0051287">
    <property type="term" value="F:NAD binding"/>
    <property type="evidence" value="ECO:0007669"/>
    <property type="project" value="InterPro"/>
</dbReference>
<dbReference type="InterPro" id="IPR000534">
    <property type="entry name" value="Semialdehyde_DH_NAD-bd"/>
</dbReference>
<keyword evidence="2 7" id="KW-0055">Arginine biosynthesis</keyword>
<dbReference type="Pfam" id="PF22698">
    <property type="entry name" value="Semialdhyde_dhC_1"/>
    <property type="match status" value="1"/>
</dbReference>
<protein>
    <recommendedName>
        <fullName evidence="7">N-acetyl-gamma-glutamyl-phosphate reductase</fullName>
        <shortName evidence="7">AGPR</shortName>
        <ecNumber evidence="7">1.2.1.38</ecNumber>
    </recommendedName>
    <alternativeName>
        <fullName evidence="7">N-acetyl-glutamate semialdehyde dehydrogenase</fullName>
        <shortName evidence="7">NAGSA dehydrogenase</shortName>
    </alternativeName>
</protein>
<dbReference type="GO" id="GO:0070401">
    <property type="term" value="F:NADP+ binding"/>
    <property type="evidence" value="ECO:0007669"/>
    <property type="project" value="InterPro"/>
</dbReference>
<organism evidence="11 12">
    <name type="scientific">Bordetella pseudohinzii</name>
    <dbReference type="NCBI Taxonomy" id="1331258"/>
    <lineage>
        <taxon>Bacteria</taxon>
        <taxon>Pseudomonadati</taxon>
        <taxon>Pseudomonadota</taxon>
        <taxon>Betaproteobacteria</taxon>
        <taxon>Burkholderiales</taxon>
        <taxon>Alcaligenaceae</taxon>
        <taxon>Bordetella</taxon>
    </lineage>
</organism>
<keyword evidence="3 7" id="KW-0028">Amino-acid biosynthesis</keyword>
<evidence type="ECO:0000259" key="9">
    <source>
        <dbReference type="SMART" id="SM00859"/>
    </source>
</evidence>
<dbReference type="InterPro" id="IPR000706">
    <property type="entry name" value="AGPR_type-1"/>
</dbReference>
<dbReference type="Gene3D" id="3.30.360.10">
    <property type="entry name" value="Dihydrodipicolinate Reductase, domain 2"/>
    <property type="match status" value="1"/>
</dbReference>
<accession>A0A0J6C4A4</accession>
<dbReference type="InterPro" id="IPR050085">
    <property type="entry name" value="AGPR"/>
</dbReference>
<dbReference type="InterPro" id="IPR058924">
    <property type="entry name" value="AGPR_dimerisation_dom"/>
</dbReference>
<comment type="pathway">
    <text evidence="1 7">Amino-acid biosynthesis; L-arginine biosynthesis; N(2)-acetyl-L-ornithine from L-glutamate: step 3/4.</text>
</comment>
<dbReference type="NCBIfam" id="TIGR01850">
    <property type="entry name" value="argC"/>
    <property type="match status" value="1"/>
</dbReference>
<evidence type="ECO:0000256" key="5">
    <source>
        <dbReference type="ARBA" id="ARBA00023002"/>
    </source>
</evidence>
<dbReference type="GO" id="GO:0003942">
    <property type="term" value="F:N-acetyl-gamma-glutamyl-phosphate reductase activity"/>
    <property type="evidence" value="ECO:0007669"/>
    <property type="project" value="UniProtKB-UniRule"/>
</dbReference>
<gene>
    <name evidence="11" type="primary">argC_2</name>
    <name evidence="7" type="synonym">argC</name>
    <name evidence="10" type="ORF">BBN53_02715</name>
    <name evidence="11" type="ORF">ERS370011_02982</name>
</gene>
<dbReference type="Gene3D" id="3.40.50.720">
    <property type="entry name" value="NAD(P)-binding Rossmann-like Domain"/>
    <property type="match status" value="1"/>
</dbReference>
<dbReference type="EC" id="1.2.1.38" evidence="7"/>
<comment type="subcellular location">
    <subcellularLocation>
        <location evidence="7">Cytoplasm</location>
    </subcellularLocation>
</comment>
<dbReference type="GO" id="GO:0005737">
    <property type="term" value="C:cytoplasm"/>
    <property type="evidence" value="ECO:0007669"/>
    <property type="project" value="UniProtKB-SubCell"/>
</dbReference>